<proteinExistence type="predicted"/>
<dbReference type="GO" id="GO:0003723">
    <property type="term" value="F:RNA binding"/>
    <property type="evidence" value="ECO:0007669"/>
    <property type="project" value="UniProtKB-UniRule"/>
</dbReference>
<evidence type="ECO:0000313" key="7">
    <source>
        <dbReference type="EMBL" id="OEJ88257.1"/>
    </source>
</evidence>
<feature type="domain" description="RRM" evidence="6">
    <location>
        <begin position="60"/>
        <end position="138"/>
    </location>
</feature>
<comment type="subcellular location">
    <subcellularLocation>
        <location evidence="1">Nucleus</location>
        <location evidence="1">Nucleolus</location>
    </subcellularLocation>
</comment>
<dbReference type="PROSITE" id="PS50102">
    <property type="entry name" value="RRM"/>
    <property type="match status" value="1"/>
</dbReference>
<evidence type="ECO:0000256" key="5">
    <source>
        <dbReference type="SAM" id="MobiDB-lite"/>
    </source>
</evidence>
<dbReference type="GO" id="GO:0005730">
    <property type="term" value="C:nucleolus"/>
    <property type="evidence" value="ECO:0007669"/>
    <property type="project" value="UniProtKB-SubCell"/>
</dbReference>
<comment type="caution">
    <text evidence="7">The sequence shown here is derived from an EMBL/GenBank/DDBJ whole genome shotgun (WGS) entry which is preliminary data.</text>
</comment>
<dbReference type="CDD" id="cd12307">
    <property type="entry name" value="RRM_NIFK_like"/>
    <property type="match status" value="1"/>
</dbReference>
<keyword evidence="8" id="KW-1185">Reference proteome</keyword>
<dbReference type="STRING" id="56408.A0A1E5RMZ9"/>
<dbReference type="Proteomes" id="UP000095728">
    <property type="component" value="Unassembled WGS sequence"/>
</dbReference>
<dbReference type="PANTHER" id="PTHR46754">
    <property type="entry name" value="MKI67 FHA DOMAIN-INTERACTING NUCLEOLAR PHOSPHOPROTEIN"/>
    <property type="match status" value="1"/>
</dbReference>
<dbReference type="FunCoup" id="A0A1E5RMZ9">
    <property type="interactions" value="878"/>
</dbReference>
<dbReference type="SUPFAM" id="SSF54928">
    <property type="entry name" value="RNA-binding domain, RBD"/>
    <property type="match status" value="1"/>
</dbReference>
<evidence type="ECO:0000256" key="2">
    <source>
        <dbReference type="ARBA" id="ARBA00022884"/>
    </source>
</evidence>
<dbReference type="AlphaFoldDB" id="A0A1E5RMZ9"/>
<dbReference type="Pfam" id="PF00076">
    <property type="entry name" value="RRM_1"/>
    <property type="match status" value="1"/>
</dbReference>
<evidence type="ECO:0000256" key="4">
    <source>
        <dbReference type="PROSITE-ProRule" id="PRU00176"/>
    </source>
</evidence>
<dbReference type="Gene3D" id="3.30.70.330">
    <property type="match status" value="1"/>
</dbReference>
<dbReference type="SMART" id="SM00360">
    <property type="entry name" value="RRM"/>
    <property type="match status" value="1"/>
</dbReference>
<sequence>MSTENKELIKGFEDESKNAQDQKHTIKKLNHKNKSSSTSKKQESSGKKTKKAKQDDDLSSIIYISRLPKGFHEKELSKYFSQFGDLKQVKLARNKKTGNSRHYGFVEFVSKYDAQVAQETMNNYLLMGHLLKVEILRNSEDNEAQISKLKKYKRMIYKEDPIKKTANALKEQSNKKHSERLSSLKEQGIDFEF</sequence>
<dbReference type="InterPro" id="IPR012677">
    <property type="entry name" value="Nucleotide-bd_a/b_plait_sf"/>
</dbReference>
<dbReference type="EMBL" id="LPNM01000005">
    <property type="protein sequence ID" value="OEJ88257.1"/>
    <property type="molecule type" value="Genomic_DNA"/>
</dbReference>
<protein>
    <submittedName>
        <fullName evidence="7">Ribosome biogenesis protein 15</fullName>
    </submittedName>
</protein>
<dbReference type="InterPro" id="IPR035979">
    <property type="entry name" value="RBD_domain_sf"/>
</dbReference>
<keyword evidence="3" id="KW-0539">Nucleus</keyword>
<dbReference type="OrthoDB" id="3972564at2759"/>
<organism evidence="7 8">
    <name type="scientific">Hanseniaspora osmophila</name>
    <dbReference type="NCBI Taxonomy" id="56408"/>
    <lineage>
        <taxon>Eukaryota</taxon>
        <taxon>Fungi</taxon>
        <taxon>Dikarya</taxon>
        <taxon>Ascomycota</taxon>
        <taxon>Saccharomycotina</taxon>
        <taxon>Saccharomycetes</taxon>
        <taxon>Saccharomycodales</taxon>
        <taxon>Saccharomycodaceae</taxon>
        <taxon>Hanseniaspora</taxon>
    </lineage>
</organism>
<accession>A0A1E5RMZ9</accession>
<feature type="region of interest" description="Disordered" evidence="5">
    <location>
        <begin position="166"/>
        <end position="193"/>
    </location>
</feature>
<evidence type="ECO:0000256" key="3">
    <source>
        <dbReference type="ARBA" id="ARBA00023242"/>
    </source>
</evidence>
<feature type="compositionally biased region" description="Basic and acidic residues" evidence="5">
    <location>
        <begin position="40"/>
        <end position="55"/>
    </location>
</feature>
<feature type="compositionally biased region" description="Basic and acidic residues" evidence="5">
    <location>
        <begin position="1"/>
        <end position="24"/>
    </location>
</feature>
<evidence type="ECO:0000259" key="6">
    <source>
        <dbReference type="PROSITE" id="PS50102"/>
    </source>
</evidence>
<gene>
    <name evidence="7" type="ORF">AWRI3579_g708</name>
</gene>
<dbReference type="InParanoid" id="A0A1E5RMZ9"/>
<reference evidence="8" key="1">
    <citation type="journal article" date="2016" name="Genome Announc.">
        <title>Genome sequences of three species of Hanseniaspora isolated from spontaneous wine fermentations.</title>
        <authorList>
            <person name="Sternes P.R."/>
            <person name="Lee D."/>
            <person name="Kutyna D.R."/>
            <person name="Borneman A.R."/>
        </authorList>
    </citation>
    <scope>NUCLEOTIDE SEQUENCE [LARGE SCALE GENOMIC DNA]</scope>
    <source>
        <strain evidence="8">AWRI3579</strain>
    </source>
</reference>
<keyword evidence="2 4" id="KW-0694">RNA-binding</keyword>
<name>A0A1E5RMZ9_9ASCO</name>
<evidence type="ECO:0000313" key="8">
    <source>
        <dbReference type="Proteomes" id="UP000095728"/>
    </source>
</evidence>
<evidence type="ECO:0000256" key="1">
    <source>
        <dbReference type="ARBA" id="ARBA00004604"/>
    </source>
</evidence>
<feature type="region of interest" description="Disordered" evidence="5">
    <location>
        <begin position="1"/>
        <end position="55"/>
    </location>
</feature>
<feature type="compositionally biased region" description="Basic residues" evidence="5">
    <location>
        <begin position="25"/>
        <end position="34"/>
    </location>
</feature>
<feature type="compositionally biased region" description="Basic and acidic residues" evidence="5">
    <location>
        <begin position="172"/>
        <end position="183"/>
    </location>
</feature>
<dbReference type="InterPro" id="IPR000504">
    <property type="entry name" value="RRM_dom"/>
</dbReference>